<dbReference type="AlphaFoldDB" id="A0A9W8I7S6"/>
<dbReference type="InterPro" id="IPR012337">
    <property type="entry name" value="RNaseH-like_sf"/>
</dbReference>
<dbReference type="GO" id="GO:0003723">
    <property type="term" value="F:RNA binding"/>
    <property type="evidence" value="ECO:0007669"/>
    <property type="project" value="TreeGrafter"/>
</dbReference>
<dbReference type="PANTHER" id="PTHR15092:SF22">
    <property type="entry name" value="POLY(A)-SPECIFIC RIBONUCLEASE PNLDC1"/>
    <property type="match status" value="1"/>
</dbReference>
<dbReference type="InterPro" id="IPR006941">
    <property type="entry name" value="RNase_CAF1"/>
</dbReference>
<dbReference type="InterPro" id="IPR051181">
    <property type="entry name" value="CAF1_poly(A)_ribonucleases"/>
</dbReference>
<name>A0A9W8I7S6_9FUNG</name>
<comment type="caution">
    <text evidence="2">The sequence shown here is derived from an EMBL/GenBank/DDBJ whole genome shotgun (WGS) entry which is preliminary data.</text>
</comment>
<gene>
    <name evidence="2" type="ORF">IWW36_003446</name>
</gene>
<dbReference type="InterPro" id="IPR036397">
    <property type="entry name" value="RNaseH_sf"/>
</dbReference>
<comment type="similarity">
    <text evidence="1">Belongs to the CAF1 family.</text>
</comment>
<dbReference type="EMBL" id="JANBUW010000200">
    <property type="protein sequence ID" value="KAJ2848193.1"/>
    <property type="molecule type" value="Genomic_DNA"/>
</dbReference>
<protein>
    <submittedName>
        <fullName evidence="2">Uncharacterized protein</fullName>
    </submittedName>
</protein>
<sequence length="404" mass="45668">MDVTRENFGKALAKFAQAVAECDFVALDMEMTGLYETREHQPSRLDTREQRYQKLKRSVEAFGVIQVGICLFTWTTKDGIGFYEAQPFNFNVFPASSVGGVSVDEHFGCKISAFEFLAKNAFDFNKWVYQGIPFLRGDTAERIRSERTLLLTSRQRSMTPDDRHSDFAVQFEAALAEFIASKDTILRYDTTNTYQRKLIYDIVRIHDTLGTRSRVGCIEIFKGSRKTMQRHIGHKVQQFSACVDEARGFTAVIERLSAAQKPVVGHNMLLDVLHAYSKFVAQLPPTFAEFERAVAGFLPALIDTKFIIESTPDIKARYGTSNLDEIAPLLERDCAGPIRFHPHFHRNVSHNMHEAGFDAYMTGATFVRLLNLGSGGLDRAPELVLYRYLNKLYASTAEGISLNL</sequence>
<dbReference type="PANTHER" id="PTHR15092">
    <property type="entry name" value="POLY A -SPECIFIC RIBONUCLEASE/TARGET OF EGR1, MEMBER 1"/>
    <property type="match status" value="1"/>
</dbReference>
<evidence type="ECO:0000313" key="3">
    <source>
        <dbReference type="Proteomes" id="UP001139887"/>
    </source>
</evidence>
<dbReference type="Pfam" id="PF04857">
    <property type="entry name" value="CAF1"/>
    <property type="match status" value="1"/>
</dbReference>
<dbReference type="SUPFAM" id="SSF53098">
    <property type="entry name" value="Ribonuclease H-like"/>
    <property type="match status" value="1"/>
</dbReference>
<dbReference type="Proteomes" id="UP001139887">
    <property type="component" value="Unassembled WGS sequence"/>
</dbReference>
<dbReference type="GO" id="GO:0000175">
    <property type="term" value="F:3'-5'-RNA exonuclease activity"/>
    <property type="evidence" value="ECO:0007669"/>
    <property type="project" value="TreeGrafter"/>
</dbReference>
<organism evidence="2 3">
    <name type="scientific">Coemansia brasiliensis</name>
    <dbReference type="NCBI Taxonomy" id="2650707"/>
    <lineage>
        <taxon>Eukaryota</taxon>
        <taxon>Fungi</taxon>
        <taxon>Fungi incertae sedis</taxon>
        <taxon>Zoopagomycota</taxon>
        <taxon>Kickxellomycotina</taxon>
        <taxon>Kickxellomycetes</taxon>
        <taxon>Kickxellales</taxon>
        <taxon>Kickxellaceae</taxon>
        <taxon>Coemansia</taxon>
    </lineage>
</organism>
<accession>A0A9W8I7S6</accession>
<reference evidence="2" key="1">
    <citation type="submission" date="2022-07" db="EMBL/GenBank/DDBJ databases">
        <title>Phylogenomic reconstructions and comparative analyses of Kickxellomycotina fungi.</title>
        <authorList>
            <person name="Reynolds N.K."/>
            <person name="Stajich J.E."/>
            <person name="Barry K."/>
            <person name="Grigoriev I.V."/>
            <person name="Crous P."/>
            <person name="Smith M.E."/>
        </authorList>
    </citation>
    <scope>NUCLEOTIDE SEQUENCE</scope>
    <source>
        <strain evidence="2">NRRL 1566</strain>
    </source>
</reference>
<dbReference type="OrthoDB" id="1432093at2759"/>
<dbReference type="Gene3D" id="3.30.420.10">
    <property type="entry name" value="Ribonuclease H-like superfamily/Ribonuclease H"/>
    <property type="match status" value="2"/>
</dbReference>
<evidence type="ECO:0000313" key="2">
    <source>
        <dbReference type="EMBL" id="KAJ2848193.1"/>
    </source>
</evidence>
<proteinExistence type="inferred from homology"/>
<evidence type="ECO:0000256" key="1">
    <source>
        <dbReference type="ARBA" id="ARBA00008372"/>
    </source>
</evidence>
<keyword evidence="3" id="KW-1185">Reference proteome</keyword>